<name>A0A1G6Z6Z6_9SPHI</name>
<sequence>MVKSDEDVPCRFRRKGISFYCKLKYTLNAVKMMNQNTKDDFKNEVLLSISADIARIRKKEDLLHLIRVHVKKVFYFTHASTVLFSSDKKTYRSFIIDPSSVLKKTRIMPVTWSVPLTSMTAL</sequence>
<dbReference type="Proteomes" id="UP000199072">
    <property type="component" value="Unassembled WGS sequence"/>
</dbReference>
<dbReference type="AlphaFoldDB" id="A0A1G6Z6Z6"/>
<dbReference type="STRING" id="1391627.SAMN05216464_103242"/>
<dbReference type="EMBL" id="FNAI01000003">
    <property type="protein sequence ID" value="SDD98408.1"/>
    <property type="molecule type" value="Genomic_DNA"/>
</dbReference>
<proteinExistence type="predicted"/>
<protein>
    <submittedName>
        <fullName evidence="1">Uncharacterized protein</fullName>
    </submittedName>
</protein>
<gene>
    <name evidence="1" type="ORF">SAMN05216464_103242</name>
</gene>
<organism evidence="1 2">
    <name type="scientific">Mucilaginibacter pineti</name>
    <dbReference type="NCBI Taxonomy" id="1391627"/>
    <lineage>
        <taxon>Bacteria</taxon>
        <taxon>Pseudomonadati</taxon>
        <taxon>Bacteroidota</taxon>
        <taxon>Sphingobacteriia</taxon>
        <taxon>Sphingobacteriales</taxon>
        <taxon>Sphingobacteriaceae</taxon>
        <taxon>Mucilaginibacter</taxon>
    </lineage>
</organism>
<reference evidence="1 2" key="1">
    <citation type="submission" date="2016-10" db="EMBL/GenBank/DDBJ databases">
        <authorList>
            <person name="de Groot N.N."/>
        </authorList>
    </citation>
    <scope>NUCLEOTIDE SEQUENCE [LARGE SCALE GENOMIC DNA]</scope>
    <source>
        <strain evidence="1 2">47C3B</strain>
    </source>
</reference>
<evidence type="ECO:0000313" key="1">
    <source>
        <dbReference type="EMBL" id="SDD98408.1"/>
    </source>
</evidence>
<keyword evidence="2" id="KW-1185">Reference proteome</keyword>
<accession>A0A1G6Z6Z6</accession>
<evidence type="ECO:0000313" key="2">
    <source>
        <dbReference type="Proteomes" id="UP000199072"/>
    </source>
</evidence>